<dbReference type="AlphaFoldDB" id="A0A645B735"/>
<evidence type="ECO:0000313" key="1">
    <source>
        <dbReference type="EMBL" id="MPM61279.1"/>
    </source>
</evidence>
<reference evidence="1" key="1">
    <citation type="submission" date="2019-08" db="EMBL/GenBank/DDBJ databases">
        <authorList>
            <person name="Kucharzyk K."/>
            <person name="Murdoch R.W."/>
            <person name="Higgins S."/>
            <person name="Loffler F."/>
        </authorList>
    </citation>
    <scope>NUCLEOTIDE SEQUENCE</scope>
</reference>
<gene>
    <name evidence="1" type="ORF">SDC9_108137</name>
</gene>
<sequence length="148" mass="15793">MEAISSAITRLSNMARDTFLCTIRSASPSTMADFPTPGSPMRTGLFFLRRLSIWAILSISFSRPTIGSRRFSIAARVMSVPKLSSTGVSEAGFFACDCPPCCPPGLKDDFPPCSSSSSSVKFGPMNGVSALLSARASSMLFTYKNALE</sequence>
<comment type="caution">
    <text evidence="1">The sequence shown here is derived from an EMBL/GenBank/DDBJ whole genome shotgun (WGS) entry which is preliminary data.</text>
</comment>
<organism evidence="1">
    <name type="scientific">bioreactor metagenome</name>
    <dbReference type="NCBI Taxonomy" id="1076179"/>
    <lineage>
        <taxon>unclassified sequences</taxon>
        <taxon>metagenomes</taxon>
        <taxon>ecological metagenomes</taxon>
    </lineage>
</organism>
<name>A0A645B735_9ZZZZ</name>
<accession>A0A645B735</accession>
<protein>
    <submittedName>
        <fullName evidence="1">Uncharacterized protein</fullName>
    </submittedName>
</protein>
<proteinExistence type="predicted"/>
<dbReference type="AntiFam" id="ANF00122">
    <property type="entry name" value="Shadow ORF (opposite clpB)"/>
</dbReference>
<dbReference type="EMBL" id="VSSQ01018255">
    <property type="protein sequence ID" value="MPM61279.1"/>
    <property type="molecule type" value="Genomic_DNA"/>
</dbReference>